<accession>X5DVM0</accession>
<dbReference type="STRING" id="1404245.CGLY_14640"/>
<name>X5DVM0_9CORY</name>
<dbReference type="Proteomes" id="UP000023703">
    <property type="component" value="Chromosome"/>
</dbReference>
<sequence>MFPHLPRQRADLLREETMRYLHAEGFDTTWRPDGYIVATPARGQEGQDEQDAPPPQSRHLIGLDNLSLQIAAAPHAPASEITELIRYFLATVLTDIDVEALTDADFLRQLHVRLAARGTLDAASGAVDDATRDFTGDLHVSLVLDTPDAIMTLNDEALAAHGTATREQLADLYRVGYRNTWQELHDASVDVNEVRGDVHGDAPGAHFHVVESDSFFLASAPLFLDELLPRWLPDMDTSAGVMITVPHRHLMLVREVTAGQDLLDGINTMTSVALAQLTANPGPLTARLHLSHEGDIRVFTDITTGDDGQRILQIDPDDYLLSRLESEN</sequence>
<protein>
    <submittedName>
        <fullName evidence="1">Uncharacterized protein</fullName>
    </submittedName>
</protein>
<proteinExistence type="predicted"/>
<evidence type="ECO:0000313" key="2">
    <source>
        <dbReference type="Proteomes" id="UP000023703"/>
    </source>
</evidence>
<dbReference type="AlphaFoldDB" id="X5DVM0"/>
<organism evidence="1 2">
    <name type="scientific">Corynebacterium glyciniphilum AJ 3170</name>
    <dbReference type="NCBI Taxonomy" id="1404245"/>
    <lineage>
        <taxon>Bacteria</taxon>
        <taxon>Bacillati</taxon>
        <taxon>Actinomycetota</taxon>
        <taxon>Actinomycetes</taxon>
        <taxon>Mycobacteriales</taxon>
        <taxon>Corynebacteriaceae</taxon>
        <taxon>Corynebacterium</taxon>
    </lineage>
</organism>
<gene>
    <name evidence="1" type="ORF">CGLY_14640</name>
</gene>
<dbReference type="eggNOG" id="ENOG5030ICK">
    <property type="taxonomic scope" value="Bacteria"/>
</dbReference>
<dbReference type="KEGG" id="cgy:CGLY_14640"/>
<dbReference type="HOGENOM" id="CLU_047808_0_0_11"/>
<dbReference type="EMBL" id="CP006842">
    <property type="protein sequence ID" value="AHW65364.1"/>
    <property type="molecule type" value="Genomic_DNA"/>
</dbReference>
<keyword evidence="2" id="KW-1185">Reference proteome</keyword>
<reference evidence="1 2" key="1">
    <citation type="journal article" date="2015" name="Int. J. Syst. Evol. Microbiol.">
        <title>Revisiting Corynebacterium glyciniphilum (ex Kubota et al., 1972) sp. nov., nom. rev., isolated from putrefied banana.</title>
        <authorList>
            <person name="Al-Dilaimi A."/>
            <person name="Bednarz H."/>
            <person name="Lomker A."/>
            <person name="Niehaus K."/>
            <person name="Kalinowski J."/>
            <person name="Ruckert C."/>
        </authorList>
    </citation>
    <scope>NUCLEOTIDE SEQUENCE [LARGE SCALE GENOMIC DNA]</scope>
    <source>
        <strain evidence="1">AJ 3170</strain>
    </source>
</reference>
<evidence type="ECO:0000313" key="1">
    <source>
        <dbReference type="EMBL" id="AHW65364.1"/>
    </source>
</evidence>